<protein>
    <submittedName>
        <fullName evidence="2">Uncharacterized protein</fullName>
    </submittedName>
</protein>
<reference evidence="2 3" key="1">
    <citation type="submission" date="2018-02" db="EMBL/GenBank/DDBJ databases">
        <title>The genomes of Aspergillus section Nigri reveals drivers in fungal speciation.</title>
        <authorList>
            <consortium name="DOE Joint Genome Institute"/>
            <person name="Vesth T.C."/>
            <person name="Nybo J."/>
            <person name="Theobald S."/>
            <person name="Brandl J."/>
            <person name="Frisvad J.C."/>
            <person name="Nielsen K.F."/>
            <person name="Lyhne E.K."/>
            <person name="Kogle M.E."/>
            <person name="Kuo A."/>
            <person name="Riley R."/>
            <person name="Clum A."/>
            <person name="Nolan M."/>
            <person name="Lipzen A."/>
            <person name="Salamov A."/>
            <person name="Henrissat B."/>
            <person name="Wiebenga A."/>
            <person name="De vries R.P."/>
            <person name="Grigoriev I.V."/>
            <person name="Mortensen U.H."/>
            <person name="Andersen M.R."/>
            <person name="Baker S.E."/>
        </authorList>
    </citation>
    <scope>NUCLEOTIDE SEQUENCE [LARGE SCALE GENOMIC DNA]</scope>
    <source>
        <strain evidence="2 3">CBS 707.79</strain>
    </source>
</reference>
<feature type="compositionally biased region" description="Basic residues" evidence="1">
    <location>
        <begin position="100"/>
        <end position="118"/>
    </location>
</feature>
<name>A0A319D988_9EURO</name>
<accession>A0A319D988</accession>
<feature type="region of interest" description="Disordered" evidence="1">
    <location>
        <begin position="80"/>
        <end position="126"/>
    </location>
</feature>
<organism evidence="2 3">
    <name type="scientific">Aspergillus ellipticus CBS 707.79</name>
    <dbReference type="NCBI Taxonomy" id="1448320"/>
    <lineage>
        <taxon>Eukaryota</taxon>
        <taxon>Fungi</taxon>
        <taxon>Dikarya</taxon>
        <taxon>Ascomycota</taxon>
        <taxon>Pezizomycotina</taxon>
        <taxon>Eurotiomycetes</taxon>
        <taxon>Eurotiomycetidae</taxon>
        <taxon>Eurotiales</taxon>
        <taxon>Aspergillaceae</taxon>
        <taxon>Aspergillus</taxon>
        <taxon>Aspergillus subgen. Circumdati</taxon>
    </lineage>
</organism>
<evidence type="ECO:0000313" key="3">
    <source>
        <dbReference type="Proteomes" id="UP000247810"/>
    </source>
</evidence>
<dbReference type="AlphaFoldDB" id="A0A319D988"/>
<evidence type="ECO:0000256" key="1">
    <source>
        <dbReference type="SAM" id="MobiDB-lite"/>
    </source>
</evidence>
<sequence length="154" mass="17236">MSSIINPIATQLSLGKCDHLERKVLSWSRYTWRRLVLDAEELLLLSLALLPRLIRPQATAITKVLGCCWLIICKSITNRPRSKTNQRTVDRDDHSGSVGKRLRTRKPRTGVARNRRGSRRVEGGKLADFPGALYGARPAQVALSWPVAGSQPDR</sequence>
<gene>
    <name evidence="2" type="ORF">BO71DRAFT_399294</name>
</gene>
<dbReference type="VEuPathDB" id="FungiDB:BO71DRAFT_399294"/>
<keyword evidence="3" id="KW-1185">Reference proteome</keyword>
<dbReference type="EMBL" id="KZ825882">
    <property type="protein sequence ID" value="PYH93956.1"/>
    <property type="molecule type" value="Genomic_DNA"/>
</dbReference>
<evidence type="ECO:0000313" key="2">
    <source>
        <dbReference type="EMBL" id="PYH93956.1"/>
    </source>
</evidence>
<dbReference type="Proteomes" id="UP000247810">
    <property type="component" value="Unassembled WGS sequence"/>
</dbReference>
<proteinExistence type="predicted"/>